<dbReference type="Proteomes" id="UP000214646">
    <property type="component" value="Unassembled WGS sequence"/>
</dbReference>
<proteinExistence type="predicted"/>
<organism evidence="1 2">
    <name type="scientific">Fimbriiglobus ruber</name>
    <dbReference type="NCBI Taxonomy" id="1908690"/>
    <lineage>
        <taxon>Bacteria</taxon>
        <taxon>Pseudomonadati</taxon>
        <taxon>Planctomycetota</taxon>
        <taxon>Planctomycetia</taxon>
        <taxon>Gemmatales</taxon>
        <taxon>Gemmataceae</taxon>
        <taxon>Fimbriiglobus</taxon>
    </lineage>
</organism>
<gene>
    <name evidence="1" type="ORF">FRUB_07176</name>
</gene>
<reference evidence="2" key="1">
    <citation type="submission" date="2017-06" db="EMBL/GenBank/DDBJ databases">
        <title>Genome analysis of Fimbriiglobus ruber SP5, the first member of the order Planctomycetales with confirmed chitinolytic capability.</title>
        <authorList>
            <person name="Ravin N.V."/>
            <person name="Rakitin A.L."/>
            <person name="Ivanova A.A."/>
            <person name="Beletsky A.V."/>
            <person name="Kulichevskaya I.S."/>
            <person name="Mardanov A.V."/>
            <person name="Dedysh S.N."/>
        </authorList>
    </citation>
    <scope>NUCLEOTIDE SEQUENCE [LARGE SCALE GENOMIC DNA]</scope>
    <source>
        <strain evidence="2">SP5</strain>
    </source>
</reference>
<comment type="caution">
    <text evidence="1">The sequence shown here is derived from an EMBL/GenBank/DDBJ whole genome shotgun (WGS) entry which is preliminary data.</text>
</comment>
<evidence type="ECO:0000313" key="2">
    <source>
        <dbReference type="Proteomes" id="UP000214646"/>
    </source>
</evidence>
<dbReference type="AlphaFoldDB" id="A0A225DKS0"/>
<protein>
    <submittedName>
        <fullName evidence="1">Uncharacterized protein</fullName>
    </submittedName>
</protein>
<accession>A0A225DKS0</accession>
<dbReference type="EMBL" id="NIDE01000014">
    <property type="protein sequence ID" value="OWK38056.1"/>
    <property type="molecule type" value="Genomic_DNA"/>
</dbReference>
<evidence type="ECO:0000313" key="1">
    <source>
        <dbReference type="EMBL" id="OWK38056.1"/>
    </source>
</evidence>
<keyword evidence="2" id="KW-1185">Reference proteome</keyword>
<sequence length="41" mass="4558">MNPCGSGSCRGMTTVITNITTGDILIEWIAIDSWPRCENWD</sequence>
<name>A0A225DKS0_9BACT</name>